<dbReference type="GO" id="GO:0009244">
    <property type="term" value="P:lipopolysaccharide core region biosynthetic process"/>
    <property type="evidence" value="ECO:0007669"/>
    <property type="project" value="TreeGrafter"/>
</dbReference>
<evidence type="ECO:0000256" key="1">
    <source>
        <dbReference type="ARBA" id="ARBA00022676"/>
    </source>
</evidence>
<dbReference type="EC" id="2.-.-.-" evidence="3"/>
<dbReference type="Gene3D" id="3.40.50.2000">
    <property type="entry name" value="Glycogen Phosphorylase B"/>
    <property type="match status" value="1"/>
</dbReference>
<dbReference type="SUPFAM" id="SSF53756">
    <property type="entry name" value="UDP-Glycosyltransferase/glycogen phosphorylase"/>
    <property type="match status" value="1"/>
</dbReference>
<dbReference type="GO" id="GO:0008713">
    <property type="term" value="F:ADP-heptose-lipopolysaccharide heptosyltransferase activity"/>
    <property type="evidence" value="ECO:0007669"/>
    <property type="project" value="TreeGrafter"/>
</dbReference>
<dbReference type="AlphaFoldDB" id="A0A1J5STH9"/>
<evidence type="ECO:0000256" key="2">
    <source>
        <dbReference type="ARBA" id="ARBA00022679"/>
    </source>
</evidence>
<sequence>MGFRLSSVSDRLWAFSKRAVNRLYYANGGVGDELMLTAVAEAARRQGRPLPVLTNLPELWSGNHDPLCVQTGVERWHYARTRGWLDTEIVHVAYRNGTLRHIAQQMADHAGLTLAGDWRPVLHLATKPPREPRTIALQNSCRGARYSASTKEWDPERWVELTRRLQPEFDLVQLGTPADPALPGVRDLRGRTSLRQAADVIAGAALFVGLESGLMHVAAAVHTPAVILYGGRSRPIETGYAFNTNLTRSPECAGCGLNEGCPHERMCMDIPVDEVEEAVHARIARKST</sequence>
<dbReference type="PANTHER" id="PTHR30160:SF1">
    <property type="entry name" value="LIPOPOLYSACCHARIDE 1,2-N-ACETYLGLUCOSAMINETRANSFERASE-RELATED"/>
    <property type="match status" value="1"/>
</dbReference>
<dbReference type="GO" id="GO:0005829">
    <property type="term" value="C:cytosol"/>
    <property type="evidence" value="ECO:0007669"/>
    <property type="project" value="TreeGrafter"/>
</dbReference>
<dbReference type="InterPro" id="IPR002201">
    <property type="entry name" value="Glyco_trans_9"/>
</dbReference>
<protein>
    <submittedName>
        <fullName evidence="3">ADP-heptose--LPS heptosyltransferase 2</fullName>
        <ecNumber evidence="3">2.-.-.-</ecNumber>
    </submittedName>
</protein>
<name>A0A1J5STH9_9ZZZZ</name>
<dbReference type="PANTHER" id="PTHR30160">
    <property type="entry name" value="TETRAACYLDISACCHARIDE 4'-KINASE-RELATED"/>
    <property type="match status" value="1"/>
</dbReference>
<comment type="caution">
    <text evidence="3">The sequence shown here is derived from an EMBL/GenBank/DDBJ whole genome shotgun (WGS) entry which is preliminary data.</text>
</comment>
<evidence type="ECO:0000313" key="3">
    <source>
        <dbReference type="EMBL" id="OIR07333.1"/>
    </source>
</evidence>
<proteinExistence type="predicted"/>
<dbReference type="CDD" id="cd03789">
    <property type="entry name" value="GT9_LPS_heptosyltransferase"/>
    <property type="match status" value="1"/>
</dbReference>
<gene>
    <name evidence="3" type="primary">rfaF_6</name>
    <name evidence="3" type="ORF">GALL_105890</name>
</gene>
<dbReference type="Pfam" id="PF01075">
    <property type="entry name" value="Glyco_transf_9"/>
    <property type="match status" value="1"/>
</dbReference>
<organism evidence="3">
    <name type="scientific">mine drainage metagenome</name>
    <dbReference type="NCBI Taxonomy" id="410659"/>
    <lineage>
        <taxon>unclassified sequences</taxon>
        <taxon>metagenomes</taxon>
        <taxon>ecological metagenomes</taxon>
    </lineage>
</organism>
<keyword evidence="2 3" id="KW-0808">Transferase</keyword>
<dbReference type="EMBL" id="MLJW01000038">
    <property type="protein sequence ID" value="OIR07333.1"/>
    <property type="molecule type" value="Genomic_DNA"/>
</dbReference>
<reference evidence="3" key="1">
    <citation type="submission" date="2016-10" db="EMBL/GenBank/DDBJ databases">
        <title>Sequence of Gallionella enrichment culture.</title>
        <authorList>
            <person name="Poehlein A."/>
            <person name="Muehling M."/>
            <person name="Daniel R."/>
        </authorList>
    </citation>
    <scope>NUCLEOTIDE SEQUENCE</scope>
</reference>
<keyword evidence="1" id="KW-0328">Glycosyltransferase</keyword>
<accession>A0A1J5STH9</accession>
<dbReference type="InterPro" id="IPR051199">
    <property type="entry name" value="LPS_LOS_Heptosyltrfase"/>
</dbReference>